<dbReference type="PANTHER" id="PTHR36838:SF1">
    <property type="entry name" value="SLR1864 PROTEIN"/>
    <property type="match status" value="1"/>
</dbReference>
<keyword evidence="5 7" id="KW-1133">Transmembrane helix</keyword>
<evidence type="ECO:0000256" key="4">
    <source>
        <dbReference type="ARBA" id="ARBA00022692"/>
    </source>
</evidence>
<keyword evidence="2" id="KW-0813">Transport</keyword>
<keyword evidence="9" id="KW-1185">Reference proteome</keyword>
<keyword evidence="6 7" id="KW-0472">Membrane</keyword>
<gene>
    <name evidence="8" type="ORF">HARCEL1_04680</name>
</gene>
<comment type="subcellular location">
    <subcellularLocation>
        <location evidence="1">Membrane</location>
        <topology evidence="1">Multi-pass membrane protein</topology>
    </subcellularLocation>
</comment>
<feature type="transmembrane region" description="Helical" evidence="7">
    <location>
        <begin position="230"/>
        <end position="252"/>
    </location>
</feature>
<keyword evidence="3" id="KW-1003">Cell membrane</keyword>
<feature type="transmembrane region" description="Helical" evidence="7">
    <location>
        <begin position="191"/>
        <end position="210"/>
    </location>
</feature>
<proteinExistence type="predicted"/>
<protein>
    <submittedName>
        <fullName evidence="8">Permease</fullName>
    </submittedName>
</protein>
<keyword evidence="4 7" id="KW-0812">Transmembrane</keyword>
<dbReference type="KEGG" id="harc:HARCEL1_04680"/>
<feature type="transmembrane region" description="Helical" evidence="7">
    <location>
        <begin position="91"/>
        <end position="112"/>
    </location>
</feature>
<dbReference type="GO" id="GO:0016020">
    <property type="term" value="C:membrane"/>
    <property type="evidence" value="ECO:0007669"/>
    <property type="project" value="UniProtKB-SubCell"/>
</dbReference>
<dbReference type="InterPro" id="IPR004776">
    <property type="entry name" value="Mem_transp_PIN-like"/>
</dbReference>
<name>A0A2R4WZU1_9EURY</name>
<evidence type="ECO:0000256" key="3">
    <source>
        <dbReference type="ARBA" id="ARBA00022475"/>
    </source>
</evidence>
<dbReference type="Pfam" id="PF03547">
    <property type="entry name" value="Mem_trans"/>
    <property type="match status" value="1"/>
</dbReference>
<evidence type="ECO:0000256" key="5">
    <source>
        <dbReference type="ARBA" id="ARBA00022989"/>
    </source>
</evidence>
<evidence type="ECO:0000256" key="6">
    <source>
        <dbReference type="ARBA" id="ARBA00023136"/>
    </source>
</evidence>
<reference evidence="8 9" key="1">
    <citation type="submission" date="2018-04" db="EMBL/GenBank/DDBJ databases">
        <title>Halococcoides cellulosivorans gen. nov., sp. nov., an extremely halophilic cellulose-utilizing haloarchaeon from hypersaline lakes.</title>
        <authorList>
            <person name="Sorokin D.Y."/>
            <person name="Toshchakov S.V."/>
            <person name="Samarov N.I."/>
            <person name="Korzhenkov A."/>
            <person name="Kublanov I.V."/>
        </authorList>
    </citation>
    <scope>NUCLEOTIDE SEQUENCE [LARGE SCALE GENOMIC DNA]</scope>
    <source>
        <strain evidence="8 9">HArcel1</strain>
    </source>
</reference>
<dbReference type="EMBL" id="CP028858">
    <property type="protein sequence ID" value="AWB27050.1"/>
    <property type="molecule type" value="Genomic_DNA"/>
</dbReference>
<dbReference type="Proteomes" id="UP000244727">
    <property type="component" value="Chromosome"/>
</dbReference>
<dbReference type="AlphaFoldDB" id="A0A2R4WZU1"/>
<evidence type="ECO:0000256" key="1">
    <source>
        <dbReference type="ARBA" id="ARBA00004141"/>
    </source>
</evidence>
<dbReference type="GO" id="GO:0055085">
    <property type="term" value="P:transmembrane transport"/>
    <property type="evidence" value="ECO:0007669"/>
    <property type="project" value="InterPro"/>
</dbReference>
<feature type="transmembrane region" description="Helical" evidence="7">
    <location>
        <begin position="36"/>
        <end position="53"/>
    </location>
</feature>
<evidence type="ECO:0000313" key="9">
    <source>
        <dbReference type="Proteomes" id="UP000244727"/>
    </source>
</evidence>
<evidence type="ECO:0000313" key="8">
    <source>
        <dbReference type="EMBL" id="AWB27050.1"/>
    </source>
</evidence>
<feature type="transmembrane region" description="Helical" evidence="7">
    <location>
        <begin position="157"/>
        <end position="179"/>
    </location>
</feature>
<feature type="transmembrane region" description="Helical" evidence="7">
    <location>
        <begin position="6"/>
        <end position="24"/>
    </location>
</feature>
<sequence length="322" mass="32162">MLGTLGSAILPIVAIAGLGVLLGRTLDVDPGPLNDVAVYVLVPALVFHSLATTPLSGGTVVAILVGVVAYTAIMLAIAGGVGRLAGLTEPLLGAVVLAGVFSNAGNFGIPLSEFAFGTVGRQTAVAYIVGQSVLLYTLGAAVAARGAADRAIDAVRAILRVPLLYAVLAALVVRAFGLVGPETTGSAIDTVEMVGVASIPIMLLVLGIQLERVDVSATLRVTVTPALLKLAVAPVVAIAIALTITAVAPAVFADPTVARVFVLECAAPSAVTPVILIGEFGPETPAEPTPAAIASATILVTTLASVPLLTLLIPLLESGTIL</sequence>
<accession>A0A2R4WZU1</accession>
<feature type="transmembrane region" description="Helical" evidence="7">
    <location>
        <begin position="59"/>
        <end position="79"/>
    </location>
</feature>
<dbReference type="PANTHER" id="PTHR36838">
    <property type="entry name" value="AUXIN EFFLUX CARRIER FAMILY PROTEIN"/>
    <property type="match status" value="1"/>
</dbReference>
<evidence type="ECO:0000256" key="2">
    <source>
        <dbReference type="ARBA" id="ARBA00022448"/>
    </source>
</evidence>
<evidence type="ECO:0000256" key="7">
    <source>
        <dbReference type="SAM" id="Phobius"/>
    </source>
</evidence>
<feature type="transmembrane region" description="Helical" evidence="7">
    <location>
        <begin position="291"/>
        <end position="316"/>
    </location>
</feature>
<feature type="transmembrane region" description="Helical" evidence="7">
    <location>
        <begin position="124"/>
        <end position="145"/>
    </location>
</feature>
<organism evidence="8 9">
    <name type="scientific">Halococcoides cellulosivorans</name>
    <dbReference type="NCBI Taxonomy" id="1679096"/>
    <lineage>
        <taxon>Archaea</taxon>
        <taxon>Methanobacteriati</taxon>
        <taxon>Methanobacteriota</taxon>
        <taxon>Stenosarchaea group</taxon>
        <taxon>Halobacteria</taxon>
        <taxon>Halobacteriales</taxon>
        <taxon>Haloarculaceae</taxon>
        <taxon>Halococcoides</taxon>
    </lineage>
</organism>